<dbReference type="GeneID" id="70288521"/>
<dbReference type="EMBL" id="MU251256">
    <property type="protein sequence ID" value="KAG9253924.1"/>
    <property type="molecule type" value="Genomic_DNA"/>
</dbReference>
<proteinExistence type="predicted"/>
<feature type="compositionally biased region" description="Polar residues" evidence="1">
    <location>
        <begin position="185"/>
        <end position="198"/>
    </location>
</feature>
<name>A0A9P7ZKR7_9HYPO</name>
<dbReference type="RefSeq" id="XP_046117848.1">
    <property type="nucleotide sequence ID" value="XM_046257618.1"/>
</dbReference>
<feature type="region of interest" description="Disordered" evidence="1">
    <location>
        <begin position="1"/>
        <end position="154"/>
    </location>
</feature>
<feature type="region of interest" description="Disordered" evidence="1">
    <location>
        <begin position="221"/>
        <end position="277"/>
    </location>
</feature>
<accession>A0A9P7ZKR7</accession>
<evidence type="ECO:0000313" key="2">
    <source>
        <dbReference type="EMBL" id="KAG9253924.1"/>
    </source>
</evidence>
<keyword evidence="3" id="KW-1185">Reference proteome</keyword>
<gene>
    <name evidence="2" type="ORF">F5Z01DRAFT_137116</name>
</gene>
<feature type="compositionally biased region" description="Polar residues" evidence="1">
    <location>
        <begin position="335"/>
        <end position="355"/>
    </location>
</feature>
<dbReference type="AlphaFoldDB" id="A0A9P7ZKR7"/>
<feature type="region of interest" description="Disordered" evidence="1">
    <location>
        <begin position="173"/>
        <end position="198"/>
    </location>
</feature>
<feature type="compositionally biased region" description="Polar residues" evidence="1">
    <location>
        <begin position="41"/>
        <end position="65"/>
    </location>
</feature>
<feature type="region of interest" description="Disordered" evidence="1">
    <location>
        <begin position="324"/>
        <end position="359"/>
    </location>
</feature>
<feature type="region of interest" description="Disordered" evidence="1">
    <location>
        <begin position="492"/>
        <end position="521"/>
    </location>
</feature>
<organism evidence="2 3">
    <name type="scientific">Emericellopsis atlantica</name>
    <dbReference type="NCBI Taxonomy" id="2614577"/>
    <lineage>
        <taxon>Eukaryota</taxon>
        <taxon>Fungi</taxon>
        <taxon>Dikarya</taxon>
        <taxon>Ascomycota</taxon>
        <taxon>Pezizomycotina</taxon>
        <taxon>Sordariomycetes</taxon>
        <taxon>Hypocreomycetidae</taxon>
        <taxon>Hypocreales</taxon>
        <taxon>Bionectriaceae</taxon>
        <taxon>Emericellopsis</taxon>
    </lineage>
</organism>
<reference evidence="2" key="1">
    <citation type="journal article" date="2021" name="IMA Fungus">
        <title>Genomic characterization of three marine fungi, including Emericellopsis atlantica sp. nov. with signatures of a generalist lifestyle and marine biomass degradation.</title>
        <authorList>
            <person name="Hagestad O.C."/>
            <person name="Hou L."/>
            <person name="Andersen J.H."/>
            <person name="Hansen E.H."/>
            <person name="Altermark B."/>
            <person name="Li C."/>
            <person name="Kuhnert E."/>
            <person name="Cox R.J."/>
            <person name="Crous P.W."/>
            <person name="Spatafora J.W."/>
            <person name="Lail K."/>
            <person name="Amirebrahimi M."/>
            <person name="Lipzen A."/>
            <person name="Pangilinan J."/>
            <person name="Andreopoulos W."/>
            <person name="Hayes R.D."/>
            <person name="Ng V."/>
            <person name="Grigoriev I.V."/>
            <person name="Jackson S.A."/>
            <person name="Sutton T.D.S."/>
            <person name="Dobson A.D.W."/>
            <person name="Rama T."/>
        </authorList>
    </citation>
    <scope>NUCLEOTIDE SEQUENCE</scope>
    <source>
        <strain evidence="2">TS7</strain>
    </source>
</reference>
<protein>
    <submittedName>
        <fullName evidence="2">Uncharacterized protein</fullName>
    </submittedName>
</protein>
<comment type="caution">
    <text evidence="2">The sequence shown here is derived from an EMBL/GenBank/DDBJ whole genome shotgun (WGS) entry which is preliminary data.</text>
</comment>
<evidence type="ECO:0000256" key="1">
    <source>
        <dbReference type="SAM" id="MobiDB-lite"/>
    </source>
</evidence>
<evidence type="ECO:0000313" key="3">
    <source>
        <dbReference type="Proteomes" id="UP000887229"/>
    </source>
</evidence>
<feature type="compositionally biased region" description="Polar residues" evidence="1">
    <location>
        <begin position="102"/>
        <end position="153"/>
    </location>
</feature>
<dbReference type="Proteomes" id="UP000887229">
    <property type="component" value="Unassembled WGS sequence"/>
</dbReference>
<sequence length="521" mass="54169">MAPPALSDEERMKYARQLQSFFGSSDGGKGRGRGGVGDGPRTQNRTQQATRDFTPTRSRQVTNPTRAVPCPLGLADKDWLAPAPKKTSATPSQTAEAIPARPSTSNGVPSVKNDSGVKSSAESKSVTNSITSNDAASANVNGSQATVQPSSALNAMKGKDFLLKLRREHAARVAKLTAGEPKPADTTTSNGASSTDTMTSSVCLDDLVASKGSNAKPVAAEKLAGGPDQPGHAGELATQKQTEGPRNPIPQDDRAGSSKHLAGNLLTTSSSSRPERKTDEALLVDLSDGANPALSATAVEACSERITMTGMMQALQPSKLAVSGQKSPIIESDPTDNNNNRPEANIQQGPPTNLTAMDHNADGEHKLKKTVAAAAKENEGSGDGCKKHSEVQSDVPTPMGFGSFPPPGPLADTTNAFCAAHLQQQSLAEITPIGASTGYLYTITPVISTPLGGMTMGTTSGQLHLNTPVATQPILPAINVAQKENICPQNYVAAPPSEYRPRRVATDQGKQGLGSSRWATD</sequence>